<comment type="subcellular location">
    <subcellularLocation>
        <location evidence="1">Endoplasmic reticulum membrane</location>
        <topology evidence="1">Single-pass membrane protein</topology>
    </subcellularLocation>
</comment>
<name>A0AAJ8JRP7_9TREE</name>
<evidence type="ECO:0000256" key="3">
    <source>
        <dbReference type="ARBA" id="ARBA00022989"/>
    </source>
</evidence>
<evidence type="ECO:0000256" key="5">
    <source>
        <dbReference type="ARBA" id="ARBA00045246"/>
    </source>
</evidence>
<evidence type="ECO:0000256" key="6">
    <source>
        <dbReference type="SAM" id="Phobius"/>
    </source>
</evidence>
<evidence type="ECO:0000256" key="4">
    <source>
        <dbReference type="ARBA" id="ARBA00023136"/>
    </source>
</evidence>
<dbReference type="KEGG" id="cdep:91086636"/>
<dbReference type="InterPro" id="IPR013766">
    <property type="entry name" value="Thioredoxin_domain"/>
</dbReference>
<dbReference type="PANTHER" id="PTHR46426:SF1">
    <property type="entry name" value="PROTEIN DISULFIDE-ISOMERASE TMX3"/>
    <property type="match status" value="1"/>
</dbReference>
<dbReference type="GeneID" id="91086636"/>
<accession>A0AAJ8JRP7</accession>
<reference evidence="9" key="2">
    <citation type="journal article" date="2022" name="Elife">
        <title>Obligate sexual reproduction of a homothallic fungus closely related to the Cryptococcus pathogenic species complex.</title>
        <authorList>
            <person name="Passer A.R."/>
            <person name="Clancey S.A."/>
            <person name="Shea T."/>
            <person name="David-Palma M."/>
            <person name="Averette A.F."/>
            <person name="Boekhout T."/>
            <person name="Porcel B.M."/>
            <person name="Nowrousian M."/>
            <person name="Cuomo C.A."/>
            <person name="Sun S."/>
            <person name="Heitman J."/>
            <person name="Coelho M.A."/>
        </authorList>
    </citation>
    <scope>NUCLEOTIDE SEQUENCE</scope>
    <source>
        <strain evidence="9">CBS 7841</strain>
    </source>
</reference>
<evidence type="ECO:0000313" key="9">
    <source>
        <dbReference type="EMBL" id="WVN87247.1"/>
    </source>
</evidence>
<keyword evidence="3 6" id="KW-1133">Transmembrane helix</keyword>
<comment type="function">
    <text evidence="5">Probable disulfide isomerase, which participates in the folding of proteins containing disulfide bonds. May act as a dithiol oxidase. Acts as a regulator of endoplasmic reticulum-mitochondria contact sites via its ability to regulate redox signals.</text>
</comment>
<dbReference type="CDD" id="cd02961">
    <property type="entry name" value="PDI_a_family"/>
    <property type="match status" value="2"/>
</dbReference>
<keyword evidence="4 6" id="KW-0472">Membrane</keyword>
<organism evidence="9 10">
    <name type="scientific">Cryptococcus depauperatus CBS 7841</name>
    <dbReference type="NCBI Taxonomy" id="1295531"/>
    <lineage>
        <taxon>Eukaryota</taxon>
        <taxon>Fungi</taxon>
        <taxon>Dikarya</taxon>
        <taxon>Basidiomycota</taxon>
        <taxon>Agaricomycotina</taxon>
        <taxon>Tremellomycetes</taxon>
        <taxon>Tremellales</taxon>
        <taxon>Cryptococcaceae</taxon>
        <taxon>Cryptococcus</taxon>
    </lineage>
</organism>
<evidence type="ECO:0000256" key="1">
    <source>
        <dbReference type="ARBA" id="ARBA00004389"/>
    </source>
</evidence>
<dbReference type="GO" id="GO:0005789">
    <property type="term" value="C:endoplasmic reticulum membrane"/>
    <property type="evidence" value="ECO:0007669"/>
    <property type="project" value="UniProtKB-SubCell"/>
</dbReference>
<feature type="transmembrane region" description="Helical" evidence="6">
    <location>
        <begin position="535"/>
        <end position="552"/>
    </location>
</feature>
<dbReference type="Pfam" id="PF13848">
    <property type="entry name" value="Thioredoxin_6"/>
    <property type="match status" value="1"/>
</dbReference>
<sequence>MRLSSSLFKSLILLGAVFNSAAAIIPSEDLDDFQLRQLTDENFKSSTSQGIWLVEHFSPKCGHCKAFSPTWTQLAKDYNHLERLMGFHMAQVNCLAQGDLCNSNSIKFYPQIILYTDGVPSPYYSGDRSYGDLAKYIEEHSTAYAENLLGPINQQDLLNSSNPNPDGRVLEVDEQALEKLKADGPVLAEYYAPWCGHCKQLRPTYEQLAQNLKGKLTVAAINCEEHKSFCTDSGVNGYPTIRLLHHGTRSEFTGPRTLTKLIEFAQKGQQSLVIERVKADDFDEILNSNEVFFLYLQTYHTTVAEVSSVKKALGPLLGSVPTFTSADPILYKRLHISHSLPSSTLLAFSSHSIKHVGSLRLPAQDSTVQRFVALHRYPTVSQLNSSNFQSLMRSDDRAVIVLGAVHEGEEGKKEVSYFEKVARAWKRGGRKFQQPVWFVWVEGDEWAKWLKQFYGINSTDLPAAVVIDTPNDEFYDTTIEGAKIEFDGASIFSVLEGFYQHFLRPKPIESTLVWGSRNAAGVLISFGELSTEHPYLAFSILVGGVVIFVYLLQKCNGKDPKESNMSLSGFRLD</sequence>
<keyword evidence="2 6" id="KW-0812">Transmembrane</keyword>
<dbReference type="Proteomes" id="UP000094043">
    <property type="component" value="Chromosome 3"/>
</dbReference>
<keyword evidence="10" id="KW-1185">Reference proteome</keyword>
<feature type="chain" id="PRO_5042589317" evidence="7">
    <location>
        <begin position="24"/>
        <end position="573"/>
    </location>
</feature>
<dbReference type="Gene3D" id="3.40.30.10">
    <property type="entry name" value="Glutaredoxin"/>
    <property type="match status" value="3"/>
</dbReference>
<dbReference type="PROSITE" id="PS00194">
    <property type="entry name" value="THIOREDOXIN_1"/>
    <property type="match status" value="1"/>
</dbReference>
<dbReference type="PRINTS" id="PR00421">
    <property type="entry name" value="THIOREDOXIN"/>
</dbReference>
<reference evidence="9" key="3">
    <citation type="submission" date="2024-01" db="EMBL/GenBank/DDBJ databases">
        <authorList>
            <person name="Coelho M.A."/>
            <person name="David-Palma M."/>
            <person name="Shea T."/>
            <person name="Sun S."/>
            <person name="Cuomo C.A."/>
            <person name="Heitman J."/>
        </authorList>
    </citation>
    <scope>NUCLEOTIDE SEQUENCE</scope>
    <source>
        <strain evidence="9">CBS 7841</strain>
    </source>
</reference>
<feature type="signal peptide" evidence="7">
    <location>
        <begin position="1"/>
        <end position="23"/>
    </location>
</feature>
<dbReference type="SUPFAM" id="SSF52833">
    <property type="entry name" value="Thioredoxin-like"/>
    <property type="match status" value="3"/>
</dbReference>
<dbReference type="InterPro" id="IPR017937">
    <property type="entry name" value="Thioredoxin_CS"/>
</dbReference>
<dbReference type="PANTHER" id="PTHR46426">
    <property type="entry name" value="PROTEIN DISULFIDE-ISOMERASE TMX3"/>
    <property type="match status" value="1"/>
</dbReference>
<dbReference type="EMBL" id="CP143786">
    <property type="protein sequence ID" value="WVN87247.1"/>
    <property type="molecule type" value="Genomic_DNA"/>
</dbReference>
<evidence type="ECO:0000256" key="7">
    <source>
        <dbReference type="SAM" id="SignalP"/>
    </source>
</evidence>
<dbReference type="InterPro" id="IPR052250">
    <property type="entry name" value="PDI_TMX3"/>
</dbReference>
<feature type="domain" description="Thioredoxin" evidence="8">
    <location>
        <begin position="151"/>
        <end position="270"/>
    </location>
</feature>
<dbReference type="RefSeq" id="XP_066067947.1">
    <property type="nucleotide sequence ID" value="XM_066211850.1"/>
</dbReference>
<protein>
    <submittedName>
        <fullName evidence="9">Protein disulfide-isomerase domain</fullName>
    </submittedName>
</protein>
<proteinExistence type="predicted"/>
<evidence type="ECO:0000259" key="8">
    <source>
        <dbReference type="PROSITE" id="PS51352"/>
    </source>
</evidence>
<reference evidence="9" key="1">
    <citation type="submission" date="2016-06" db="EMBL/GenBank/DDBJ databases">
        <authorList>
            <person name="Cuomo C."/>
            <person name="Litvintseva A."/>
            <person name="Heitman J."/>
            <person name="Chen Y."/>
            <person name="Sun S."/>
            <person name="Springer D."/>
            <person name="Dromer F."/>
            <person name="Young S."/>
            <person name="Zeng Q."/>
            <person name="Chapman S."/>
            <person name="Gujja S."/>
            <person name="Saif S."/>
            <person name="Birren B."/>
        </authorList>
    </citation>
    <scope>NUCLEOTIDE SEQUENCE</scope>
    <source>
        <strain evidence="9">CBS 7841</strain>
    </source>
</reference>
<evidence type="ECO:0000313" key="10">
    <source>
        <dbReference type="Proteomes" id="UP000094043"/>
    </source>
</evidence>
<dbReference type="AlphaFoldDB" id="A0AAJ8JRP7"/>
<evidence type="ECO:0000256" key="2">
    <source>
        <dbReference type="ARBA" id="ARBA00022692"/>
    </source>
</evidence>
<dbReference type="InterPro" id="IPR036249">
    <property type="entry name" value="Thioredoxin-like_sf"/>
</dbReference>
<feature type="domain" description="Thioredoxin" evidence="8">
    <location>
        <begin position="12"/>
        <end position="142"/>
    </location>
</feature>
<gene>
    <name evidence="9" type="ORF">L203_102424</name>
</gene>
<dbReference type="PROSITE" id="PS51352">
    <property type="entry name" value="THIOREDOXIN_2"/>
    <property type="match status" value="2"/>
</dbReference>
<keyword evidence="7" id="KW-0732">Signal</keyword>
<dbReference type="Pfam" id="PF00085">
    <property type="entry name" value="Thioredoxin"/>
    <property type="match status" value="2"/>
</dbReference>